<dbReference type="SUPFAM" id="SSF82185">
    <property type="entry name" value="Histone H3 K4-specific methyltransferase SET7/9 N-terminal domain"/>
    <property type="match status" value="1"/>
</dbReference>
<dbReference type="Proteomes" id="UP001139409">
    <property type="component" value="Unassembled WGS sequence"/>
</dbReference>
<accession>A0A9X1HUT7</accession>
<sequence>MVKKLPILSPQTSQEFYYFAQRRLNMRYALAVLLLFLISIQLSHSQIRYDNKNYPDNHIDEDGRRQGTWFIYDINDKLVNKINYRNNVPDSVVYYYNLDGIEILIQKVDSSPTLVYRDQDLDPLKDNKFWIETLDCGYSVIFLINKTGSPQEIRLVSNCSKKVNKRLLAYARSFQFEPAKLSNKSIVSLYTFGVRMAN</sequence>
<evidence type="ECO:0008006" key="3">
    <source>
        <dbReference type="Google" id="ProtNLM"/>
    </source>
</evidence>
<keyword evidence="2" id="KW-1185">Reference proteome</keyword>
<proteinExistence type="predicted"/>
<organism evidence="1 2">
    <name type="scientific">Fulvivirga sedimenti</name>
    <dbReference type="NCBI Taxonomy" id="2879465"/>
    <lineage>
        <taxon>Bacteria</taxon>
        <taxon>Pseudomonadati</taxon>
        <taxon>Bacteroidota</taxon>
        <taxon>Cytophagia</taxon>
        <taxon>Cytophagales</taxon>
        <taxon>Fulvivirgaceae</taxon>
        <taxon>Fulvivirga</taxon>
    </lineage>
</organism>
<evidence type="ECO:0000313" key="2">
    <source>
        <dbReference type="Proteomes" id="UP001139409"/>
    </source>
</evidence>
<dbReference type="AlphaFoldDB" id="A0A9X1HUT7"/>
<protein>
    <recommendedName>
        <fullName evidence="3">TonB C-terminal domain-containing protein</fullName>
    </recommendedName>
</protein>
<name>A0A9X1HUT7_9BACT</name>
<comment type="caution">
    <text evidence="1">The sequence shown here is derived from an EMBL/GenBank/DDBJ whole genome shotgun (WGS) entry which is preliminary data.</text>
</comment>
<gene>
    <name evidence="1" type="ORF">LDX50_27820</name>
</gene>
<dbReference type="RefSeq" id="WP_225699565.1">
    <property type="nucleotide sequence ID" value="NZ_JAIXNE010000006.1"/>
</dbReference>
<evidence type="ECO:0000313" key="1">
    <source>
        <dbReference type="EMBL" id="MCA6078714.1"/>
    </source>
</evidence>
<dbReference type="EMBL" id="JAIXNE010000006">
    <property type="protein sequence ID" value="MCA6078714.1"/>
    <property type="molecule type" value="Genomic_DNA"/>
</dbReference>
<reference evidence="1" key="1">
    <citation type="submission" date="2021-09" db="EMBL/GenBank/DDBJ databases">
        <title>Fulvivirga sp. isolated from coastal sediment.</title>
        <authorList>
            <person name="Yu H."/>
        </authorList>
    </citation>
    <scope>NUCLEOTIDE SEQUENCE</scope>
    <source>
        <strain evidence="1">1062</strain>
    </source>
</reference>